<dbReference type="AlphaFoldDB" id="A0A0R3KMG3"/>
<dbReference type="EMBL" id="LLXX01000188">
    <property type="protein sequence ID" value="KRQ96888.1"/>
    <property type="molecule type" value="Genomic_DNA"/>
</dbReference>
<sequence>MPAPLLRDQDGKILTHDHPEILDDDYVLRHIVPPHDLHPDTDKGVTRVASGAYSESSDGGMSADILRWMAEHHGAVWGIKQSHRRRIARVAITVRRAQGET</sequence>
<keyword evidence="2" id="KW-1185">Reference proteome</keyword>
<evidence type="ECO:0000313" key="1">
    <source>
        <dbReference type="EMBL" id="KRQ96888.1"/>
    </source>
</evidence>
<proteinExistence type="predicted"/>
<name>A0A0R3KMG3_9BRAD</name>
<accession>A0A0R3KMG3</accession>
<dbReference type="Proteomes" id="UP000051913">
    <property type="component" value="Unassembled WGS sequence"/>
</dbReference>
<evidence type="ECO:0000313" key="2">
    <source>
        <dbReference type="Proteomes" id="UP000051913"/>
    </source>
</evidence>
<organism evidence="1 2">
    <name type="scientific">Bradyrhizobium valentinum</name>
    <dbReference type="NCBI Taxonomy" id="1518501"/>
    <lineage>
        <taxon>Bacteria</taxon>
        <taxon>Pseudomonadati</taxon>
        <taxon>Pseudomonadota</taxon>
        <taxon>Alphaproteobacteria</taxon>
        <taxon>Hyphomicrobiales</taxon>
        <taxon>Nitrobacteraceae</taxon>
        <taxon>Bradyrhizobium</taxon>
    </lineage>
</organism>
<gene>
    <name evidence="1" type="ORF">CP49_32955</name>
</gene>
<comment type="caution">
    <text evidence="1">The sequence shown here is derived from an EMBL/GenBank/DDBJ whole genome shotgun (WGS) entry which is preliminary data.</text>
</comment>
<protein>
    <submittedName>
        <fullName evidence="1">Uncharacterized protein</fullName>
    </submittedName>
</protein>
<reference evidence="1 2" key="1">
    <citation type="submission" date="2014-03" db="EMBL/GenBank/DDBJ databases">
        <title>Bradyrhizobium valentinum sp. nov., isolated from effective nodules of Lupinus mariae-josephae, a lupine endemic of basic-lime soils in Eastern Spain.</title>
        <authorList>
            <person name="Duran D."/>
            <person name="Rey L."/>
            <person name="Navarro A."/>
            <person name="Busquets A."/>
            <person name="Imperial J."/>
            <person name="Ruiz-Argueso T."/>
        </authorList>
    </citation>
    <scope>NUCLEOTIDE SEQUENCE [LARGE SCALE GENOMIC DNA]</scope>
    <source>
        <strain evidence="1 2">LmjM3</strain>
    </source>
</reference>